<organism evidence="6 7">
    <name type="scientific">Chrysophaeum taylorii</name>
    <dbReference type="NCBI Taxonomy" id="2483200"/>
    <lineage>
        <taxon>Eukaryota</taxon>
        <taxon>Sar</taxon>
        <taxon>Stramenopiles</taxon>
        <taxon>Ochrophyta</taxon>
        <taxon>Pelagophyceae</taxon>
        <taxon>Pelagomonadales</taxon>
        <taxon>Pelagomonadaceae</taxon>
        <taxon>Chrysophaeum</taxon>
    </lineage>
</organism>
<dbReference type="SUPFAM" id="SSF46785">
    <property type="entry name" value="Winged helix' DNA-binding domain"/>
    <property type="match status" value="1"/>
</dbReference>
<evidence type="ECO:0000256" key="1">
    <source>
        <dbReference type="ARBA" id="ARBA00006019"/>
    </source>
</evidence>
<protein>
    <recommendedName>
        <fullName evidence="5">Cullin family profile domain-containing protein</fullName>
    </recommendedName>
</protein>
<dbReference type="InterPro" id="IPR016159">
    <property type="entry name" value="Cullin_repeat-like_dom_sf"/>
</dbReference>
<dbReference type="SMART" id="SM00884">
    <property type="entry name" value="Cullin_Nedd8"/>
    <property type="match status" value="1"/>
</dbReference>
<dbReference type="SUPFAM" id="SSF74788">
    <property type="entry name" value="Cullin repeat-like"/>
    <property type="match status" value="1"/>
</dbReference>
<dbReference type="InterPro" id="IPR036388">
    <property type="entry name" value="WH-like_DNA-bd_sf"/>
</dbReference>
<dbReference type="Proteomes" id="UP001230188">
    <property type="component" value="Unassembled WGS sequence"/>
</dbReference>
<dbReference type="InterPro" id="IPR045093">
    <property type="entry name" value="Cullin"/>
</dbReference>
<reference evidence="6" key="1">
    <citation type="submission" date="2023-01" db="EMBL/GenBank/DDBJ databases">
        <title>Metagenome sequencing of chrysophaentin producing Chrysophaeum taylorii.</title>
        <authorList>
            <person name="Davison J."/>
            <person name="Bewley C."/>
        </authorList>
    </citation>
    <scope>NUCLEOTIDE SEQUENCE</scope>
    <source>
        <strain evidence="6">NIES-1699</strain>
    </source>
</reference>
<dbReference type="InterPro" id="IPR001373">
    <property type="entry name" value="Cullin_N"/>
</dbReference>
<dbReference type="GO" id="GO:0031461">
    <property type="term" value="C:cullin-RING ubiquitin ligase complex"/>
    <property type="evidence" value="ECO:0007669"/>
    <property type="project" value="InterPro"/>
</dbReference>
<dbReference type="PANTHER" id="PTHR11932">
    <property type="entry name" value="CULLIN"/>
    <property type="match status" value="1"/>
</dbReference>
<dbReference type="InterPro" id="IPR036317">
    <property type="entry name" value="Cullin_homology_sf"/>
</dbReference>
<dbReference type="SUPFAM" id="SSF75632">
    <property type="entry name" value="Cullin homology domain"/>
    <property type="match status" value="1"/>
</dbReference>
<dbReference type="GO" id="GO:0006511">
    <property type="term" value="P:ubiquitin-dependent protein catabolic process"/>
    <property type="evidence" value="ECO:0007669"/>
    <property type="project" value="InterPro"/>
</dbReference>
<dbReference type="Pfam" id="PF00888">
    <property type="entry name" value="Cullin"/>
    <property type="match status" value="1"/>
</dbReference>
<dbReference type="InterPro" id="IPR059120">
    <property type="entry name" value="Cullin-like_AB"/>
</dbReference>
<accession>A0AAD7XMB1</accession>
<proteinExistence type="inferred from homology"/>
<keyword evidence="7" id="KW-1185">Reference proteome</keyword>
<dbReference type="Gene3D" id="3.30.230.130">
    <property type="entry name" value="Cullin, Chain C, Domain 2"/>
    <property type="match status" value="1"/>
</dbReference>
<dbReference type="AlphaFoldDB" id="A0AAD7XMB1"/>
<dbReference type="InterPro" id="IPR016157">
    <property type="entry name" value="Cullin_CS"/>
</dbReference>
<dbReference type="Pfam" id="PF26557">
    <property type="entry name" value="Cullin_AB"/>
    <property type="match status" value="1"/>
</dbReference>
<comment type="similarity">
    <text evidence="1 3 4">Belongs to the cullin family.</text>
</comment>
<dbReference type="FunFam" id="1.10.10.10:FF:000050">
    <property type="entry name" value="Cullin 4B"/>
    <property type="match status" value="1"/>
</dbReference>
<evidence type="ECO:0000313" key="7">
    <source>
        <dbReference type="Proteomes" id="UP001230188"/>
    </source>
</evidence>
<dbReference type="InterPro" id="IPR019559">
    <property type="entry name" value="Cullin_neddylation_domain"/>
</dbReference>
<keyword evidence="2" id="KW-0832">Ubl conjugation</keyword>
<evidence type="ECO:0000256" key="3">
    <source>
        <dbReference type="PROSITE-ProRule" id="PRU00330"/>
    </source>
</evidence>
<feature type="domain" description="Cullin family profile" evidence="5">
    <location>
        <begin position="378"/>
        <end position="582"/>
    </location>
</feature>
<name>A0AAD7XMB1_9STRA</name>
<gene>
    <name evidence="6" type="ORF">CTAYLR_003227</name>
</gene>
<comment type="caution">
    <text evidence="6">The sequence shown here is derived from an EMBL/GenBank/DDBJ whole genome shotgun (WGS) entry which is preliminary data.</text>
</comment>
<dbReference type="GO" id="GO:0031625">
    <property type="term" value="F:ubiquitin protein ligase binding"/>
    <property type="evidence" value="ECO:0007669"/>
    <property type="project" value="InterPro"/>
</dbReference>
<evidence type="ECO:0000313" key="6">
    <source>
        <dbReference type="EMBL" id="KAJ8601230.1"/>
    </source>
</evidence>
<dbReference type="PROSITE" id="PS01256">
    <property type="entry name" value="CULLIN_1"/>
    <property type="match status" value="1"/>
</dbReference>
<evidence type="ECO:0000256" key="4">
    <source>
        <dbReference type="RuleBase" id="RU003829"/>
    </source>
</evidence>
<dbReference type="SMART" id="SM00182">
    <property type="entry name" value="CULLIN"/>
    <property type="match status" value="1"/>
</dbReference>
<dbReference type="EMBL" id="JAQMWT010000443">
    <property type="protein sequence ID" value="KAJ8601230.1"/>
    <property type="molecule type" value="Genomic_DNA"/>
</dbReference>
<evidence type="ECO:0000259" key="5">
    <source>
        <dbReference type="PROSITE" id="PS50069"/>
    </source>
</evidence>
<dbReference type="Gene3D" id="1.10.10.10">
    <property type="entry name" value="Winged helix-like DNA-binding domain superfamily/Winged helix DNA-binding domain"/>
    <property type="match status" value="1"/>
</dbReference>
<dbReference type="Gene3D" id="1.20.1310.10">
    <property type="entry name" value="Cullin Repeats"/>
    <property type="match status" value="3"/>
</dbReference>
<evidence type="ECO:0000256" key="2">
    <source>
        <dbReference type="ARBA" id="ARBA00022843"/>
    </source>
</evidence>
<dbReference type="InterPro" id="IPR016158">
    <property type="entry name" value="Cullin_homology"/>
</dbReference>
<dbReference type="PROSITE" id="PS50069">
    <property type="entry name" value="CULLIN_2"/>
    <property type="match status" value="1"/>
</dbReference>
<dbReference type="Pfam" id="PF10557">
    <property type="entry name" value="Cullin_Nedd8"/>
    <property type="match status" value="1"/>
</dbReference>
<dbReference type="InterPro" id="IPR036390">
    <property type="entry name" value="WH_DNA-bd_sf"/>
</dbReference>
<sequence>MALMSSSTNHKATAAAAALGPGWEAEQWKVLESAVSTITEGGEIVGSREELYRRAEDLCVEGFGEALYERVARALYAGATAKARSVREKDEVLGSVAAAWQAHAAQTKAIRSIFRYLDRTSTGVVGLWEAGTAAFRAALEAEPGLEAGVIEALREACRPGRDDEAPGAARDACRMLSELGAYGDFEKLALRDFRDFYAAEGRRLGVDDPDAARNARKYVDATYERLRSAERAVDSFLDPGTRAPLVATLEEYLVAPHAARICRASYGALVDASDLDTLERLDALAGRVGASDAVREATRHYALERASRILLRAEGGDPRELLDLHARLSKLCVERLDGSSWAGAVLKDAFEEAVNDERVAASFAEALATAFGRIVADEKSIDSFMLLFGFTRSKDVFEAFYRRELATRLLERETSRLRKGSSHLEGERRVIKKLEAECGASYVSKIEGMCKDVDLAKTVASDYSKLEEKAPDLHPTVLTTGYWPAYPRTALVLPAELSKLKTHFQDFYASRFRGRRLAWHHDLERCVVRVFYEDARKELDASMAQTVVLLCFNRATYASLDDLRRATRLDADDLDRVLASLSTPKLRVLVQQDVDSIRANPAFSHKSYLVKLPNPRAPDKLANVDRAKVVDAVARDRQYSIDAAIVRVMKARKTLPHHQLVADLLARLKHPATPAEIKKRIESLIDREYIERDPHNSHSYTYLA</sequence>